<keyword evidence="7" id="KW-1185">Reference proteome</keyword>
<comment type="caution">
    <text evidence="6">The sequence shown here is derived from an EMBL/GenBank/DDBJ whole genome shotgun (WGS) entry which is preliminary data.</text>
</comment>
<keyword evidence="2 4" id="KW-0238">DNA-binding</keyword>
<keyword evidence="1" id="KW-0805">Transcription regulation</keyword>
<dbReference type="Pfam" id="PF00440">
    <property type="entry name" value="TetR_N"/>
    <property type="match status" value="1"/>
</dbReference>
<feature type="domain" description="HTH tetR-type" evidence="5">
    <location>
        <begin position="5"/>
        <end position="65"/>
    </location>
</feature>
<dbReference type="Pfam" id="PF16925">
    <property type="entry name" value="TetR_C_13"/>
    <property type="match status" value="1"/>
</dbReference>
<evidence type="ECO:0000256" key="1">
    <source>
        <dbReference type="ARBA" id="ARBA00023015"/>
    </source>
</evidence>
<dbReference type="RefSeq" id="WP_386103188.1">
    <property type="nucleotide sequence ID" value="NZ_JBHUOZ010000003.1"/>
</dbReference>
<dbReference type="SUPFAM" id="SSF46689">
    <property type="entry name" value="Homeodomain-like"/>
    <property type="match status" value="1"/>
</dbReference>
<dbReference type="PROSITE" id="PS50977">
    <property type="entry name" value="HTH_TETR_2"/>
    <property type="match status" value="1"/>
</dbReference>
<dbReference type="Gene3D" id="1.10.357.10">
    <property type="entry name" value="Tetracycline Repressor, domain 2"/>
    <property type="match status" value="1"/>
</dbReference>
<evidence type="ECO:0000256" key="3">
    <source>
        <dbReference type="ARBA" id="ARBA00023163"/>
    </source>
</evidence>
<name>A0ABW6ABZ3_9BACT</name>
<dbReference type="InterPro" id="IPR011075">
    <property type="entry name" value="TetR_C"/>
</dbReference>
<dbReference type="EMBL" id="JBHUOZ010000003">
    <property type="protein sequence ID" value="MFD2921950.1"/>
    <property type="molecule type" value="Genomic_DNA"/>
</dbReference>
<keyword evidence="3" id="KW-0804">Transcription</keyword>
<dbReference type="PANTHER" id="PTHR47506:SF3">
    <property type="entry name" value="HTH-TYPE TRANSCRIPTIONAL REGULATOR LMRA"/>
    <property type="match status" value="1"/>
</dbReference>
<evidence type="ECO:0000256" key="4">
    <source>
        <dbReference type="PROSITE-ProRule" id="PRU00335"/>
    </source>
</evidence>
<dbReference type="PANTHER" id="PTHR47506">
    <property type="entry name" value="TRANSCRIPTIONAL REGULATORY PROTEIN"/>
    <property type="match status" value="1"/>
</dbReference>
<reference evidence="7" key="1">
    <citation type="journal article" date="2019" name="Int. J. Syst. Evol. Microbiol.">
        <title>The Global Catalogue of Microorganisms (GCM) 10K type strain sequencing project: providing services to taxonomists for standard genome sequencing and annotation.</title>
        <authorList>
            <consortium name="The Broad Institute Genomics Platform"/>
            <consortium name="The Broad Institute Genome Sequencing Center for Infectious Disease"/>
            <person name="Wu L."/>
            <person name="Ma J."/>
        </authorList>
    </citation>
    <scope>NUCLEOTIDE SEQUENCE [LARGE SCALE GENOMIC DNA]</scope>
    <source>
        <strain evidence="7">KCTC 23299</strain>
    </source>
</reference>
<evidence type="ECO:0000259" key="5">
    <source>
        <dbReference type="PROSITE" id="PS50977"/>
    </source>
</evidence>
<proteinExistence type="predicted"/>
<dbReference type="InterPro" id="IPR036271">
    <property type="entry name" value="Tet_transcr_reg_TetR-rel_C_sf"/>
</dbReference>
<evidence type="ECO:0000313" key="7">
    <source>
        <dbReference type="Proteomes" id="UP001597511"/>
    </source>
</evidence>
<accession>A0ABW6ABZ3</accession>
<evidence type="ECO:0000256" key="2">
    <source>
        <dbReference type="ARBA" id="ARBA00023125"/>
    </source>
</evidence>
<organism evidence="6 7">
    <name type="scientific">Terrimonas rubra</name>
    <dbReference type="NCBI Taxonomy" id="1035890"/>
    <lineage>
        <taxon>Bacteria</taxon>
        <taxon>Pseudomonadati</taxon>
        <taxon>Bacteroidota</taxon>
        <taxon>Chitinophagia</taxon>
        <taxon>Chitinophagales</taxon>
        <taxon>Chitinophagaceae</taxon>
        <taxon>Terrimonas</taxon>
    </lineage>
</organism>
<sequence length="197" mass="21727">MSKAEQTRQFIIEKTATLFNKNGYAGTSLSDMTAATGLTKGSIYGNFQNKEEVAIAVFKHSLGELTGKIKRAIAAETSAYDKLLAFINFYRNNWSSISVKGGCVMLNAATEVDDALPFMKSTVQQAFANWAKEMTKIMEAGIKKNEFRKDIDTKAYASTFLMLIEGGILLSKVVNGPDHLNLALDRIVKIINEEIVK</sequence>
<dbReference type="InterPro" id="IPR009057">
    <property type="entry name" value="Homeodomain-like_sf"/>
</dbReference>
<dbReference type="InterPro" id="IPR001647">
    <property type="entry name" value="HTH_TetR"/>
</dbReference>
<feature type="DNA-binding region" description="H-T-H motif" evidence="4">
    <location>
        <begin position="28"/>
        <end position="47"/>
    </location>
</feature>
<dbReference type="PRINTS" id="PR00455">
    <property type="entry name" value="HTHTETR"/>
</dbReference>
<protein>
    <submittedName>
        <fullName evidence="6">TetR/AcrR family transcriptional regulator</fullName>
    </submittedName>
</protein>
<evidence type="ECO:0000313" key="6">
    <source>
        <dbReference type="EMBL" id="MFD2921950.1"/>
    </source>
</evidence>
<gene>
    <name evidence="6" type="ORF">ACFS6H_19680</name>
</gene>
<dbReference type="Proteomes" id="UP001597511">
    <property type="component" value="Unassembled WGS sequence"/>
</dbReference>
<dbReference type="SUPFAM" id="SSF48498">
    <property type="entry name" value="Tetracyclin repressor-like, C-terminal domain"/>
    <property type="match status" value="1"/>
</dbReference>